<dbReference type="PANTHER" id="PTHR23501">
    <property type="entry name" value="MAJOR FACILITATOR SUPERFAMILY"/>
    <property type="match status" value="1"/>
</dbReference>
<feature type="transmembrane region" description="Helical" evidence="8">
    <location>
        <begin position="273"/>
        <end position="295"/>
    </location>
</feature>
<evidence type="ECO:0000256" key="3">
    <source>
        <dbReference type="ARBA" id="ARBA00022448"/>
    </source>
</evidence>
<evidence type="ECO:0000256" key="8">
    <source>
        <dbReference type="SAM" id="Phobius"/>
    </source>
</evidence>
<dbReference type="CDD" id="cd17502">
    <property type="entry name" value="MFS_Azr1_MDR_like"/>
    <property type="match status" value="1"/>
</dbReference>
<feature type="transmembrane region" description="Helical" evidence="8">
    <location>
        <begin position="52"/>
        <end position="72"/>
    </location>
</feature>
<accession>A0A4Y3QXH7</accession>
<dbReference type="InterPro" id="IPR011701">
    <property type="entry name" value="MFS"/>
</dbReference>
<feature type="transmembrane region" description="Helical" evidence="8">
    <location>
        <begin position="21"/>
        <end position="40"/>
    </location>
</feature>
<gene>
    <name evidence="10" type="ORF">SCA03_18440</name>
</gene>
<feature type="transmembrane region" description="Helical" evidence="8">
    <location>
        <begin position="141"/>
        <end position="163"/>
    </location>
</feature>
<comment type="caution">
    <text evidence="10">The sequence shown here is derived from an EMBL/GenBank/DDBJ whole genome shotgun (WGS) entry which is preliminary data.</text>
</comment>
<dbReference type="Pfam" id="PF07690">
    <property type="entry name" value="MFS_1"/>
    <property type="match status" value="1"/>
</dbReference>
<dbReference type="InterPro" id="IPR036259">
    <property type="entry name" value="MFS_trans_sf"/>
</dbReference>
<keyword evidence="7 8" id="KW-0472">Membrane</keyword>
<dbReference type="OrthoDB" id="7375466at2"/>
<evidence type="ECO:0000256" key="1">
    <source>
        <dbReference type="ARBA" id="ARBA00004651"/>
    </source>
</evidence>
<keyword evidence="4" id="KW-1003">Cell membrane</keyword>
<dbReference type="PROSITE" id="PS50850">
    <property type="entry name" value="MFS"/>
    <property type="match status" value="1"/>
</dbReference>
<comment type="similarity">
    <text evidence="2">Belongs to the major facilitator superfamily. TCR/Tet family.</text>
</comment>
<feature type="domain" description="Major facilitator superfamily (MFS) profile" evidence="9">
    <location>
        <begin position="18"/>
        <end position="499"/>
    </location>
</feature>
<dbReference type="Gene3D" id="1.20.1720.10">
    <property type="entry name" value="Multidrug resistance protein D"/>
    <property type="match status" value="1"/>
</dbReference>
<evidence type="ECO:0000259" key="9">
    <source>
        <dbReference type="PROSITE" id="PS50850"/>
    </source>
</evidence>
<dbReference type="Gene3D" id="1.20.1250.20">
    <property type="entry name" value="MFS general substrate transporter like domains"/>
    <property type="match status" value="1"/>
</dbReference>
<evidence type="ECO:0000313" key="11">
    <source>
        <dbReference type="Proteomes" id="UP000319210"/>
    </source>
</evidence>
<feature type="transmembrane region" description="Helical" evidence="8">
    <location>
        <begin position="204"/>
        <end position="223"/>
    </location>
</feature>
<feature type="transmembrane region" description="Helical" evidence="8">
    <location>
        <begin position="408"/>
        <end position="427"/>
    </location>
</feature>
<proteinExistence type="inferred from homology"/>
<dbReference type="AlphaFoldDB" id="A0A4Y3QXH7"/>
<keyword evidence="6 8" id="KW-1133">Transmembrane helix</keyword>
<dbReference type="EMBL" id="BJMM01000006">
    <property type="protein sequence ID" value="GEB49293.1"/>
    <property type="molecule type" value="Genomic_DNA"/>
</dbReference>
<dbReference type="RefSeq" id="WP_086815914.1">
    <property type="nucleotide sequence ID" value="NZ_BJMM01000006.1"/>
</dbReference>
<feature type="transmembrane region" description="Helical" evidence="8">
    <location>
        <begin position="235"/>
        <end position="252"/>
    </location>
</feature>
<feature type="transmembrane region" description="Helical" evidence="8">
    <location>
        <begin position="362"/>
        <end position="387"/>
    </location>
</feature>
<evidence type="ECO:0000313" key="10">
    <source>
        <dbReference type="EMBL" id="GEB49293.1"/>
    </source>
</evidence>
<feature type="transmembrane region" description="Helical" evidence="8">
    <location>
        <begin position="108"/>
        <end position="129"/>
    </location>
</feature>
<feature type="transmembrane region" description="Helical" evidence="8">
    <location>
        <begin position="338"/>
        <end position="356"/>
    </location>
</feature>
<name>A0A4Y3QXH7_STRCI</name>
<dbReference type="GO" id="GO:0005886">
    <property type="term" value="C:plasma membrane"/>
    <property type="evidence" value="ECO:0007669"/>
    <property type="project" value="UniProtKB-SubCell"/>
</dbReference>
<dbReference type="InterPro" id="IPR020846">
    <property type="entry name" value="MFS_dom"/>
</dbReference>
<evidence type="ECO:0000256" key="4">
    <source>
        <dbReference type="ARBA" id="ARBA00022475"/>
    </source>
</evidence>
<reference evidence="10 11" key="1">
    <citation type="submission" date="2019-06" db="EMBL/GenBank/DDBJ databases">
        <title>Whole genome shotgun sequence of Streptomyces cacaoi subsp. cacaoi NBRC 12748.</title>
        <authorList>
            <person name="Hosoyama A."/>
            <person name="Uohara A."/>
            <person name="Ohji S."/>
            <person name="Ichikawa N."/>
        </authorList>
    </citation>
    <scope>NUCLEOTIDE SEQUENCE [LARGE SCALE GENOMIC DNA]</scope>
    <source>
        <strain evidence="10 11">NBRC 12748</strain>
    </source>
</reference>
<evidence type="ECO:0000256" key="7">
    <source>
        <dbReference type="ARBA" id="ARBA00023136"/>
    </source>
</evidence>
<evidence type="ECO:0000256" key="5">
    <source>
        <dbReference type="ARBA" id="ARBA00022692"/>
    </source>
</evidence>
<organism evidence="10 11">
    <name type="scientific">Streptomyces cacaoi</name>
    <dbReference type="NCBI Taxonomy" id="1898"/>
    <lineage>
        <taxon>Bacteria</taxon>
        <taxon>Bacillati</taxon>
        <taxon>Actinomycetota</taxon>
        <taxon>Actinomycetes</taxon>
        <taxon>Kitasatosporales</taxon>
        <taxon>Streptomycetaceae</taxon>
        <taxon>Streptomyces</taxon>
    </lineage>
</organism>
<feature type="transmembrane region" description="Helical" evidence="8">
    <location>
        <begin position="84"/>
        <end position="102"/>
    </location>
</feature>
<feature type="transmembrane region" description="Helical" evidence="8">
    <location>
        <begin position="307"/>
        <end position="326"/>
    </location>
</feature>
<feature type="transmembrane region" description="Helical" evidence="8">
    <location>
        <begin position="476"/>
        <end position="494"/>
    </location>
</feature>
<sequence>MATTTTTSTAERTELTRVLPGLLLAMLLAQLDAMIVSTALPTVVAELGGVNQLSWVVTAYTLATLASTPLYGKLGDLYSRKWTLVFALSVFLLGSVLSGLAQSIGQLIAFRALQGIGAGGLLVGVISIIGRLATPRERGRFQSFIAALGAVAMIGGPLLGGFLTDVASWRWAFLINVPIGAVALFIVLTRLSHGGNKVEHRIDYLGALVIASLAVVIVLVTSWGGVDYAWGSPQIIGLAIAGVVLLAVMIAVERKAAEPVLPLGLFKVRNFTVAQILTFLVGFAMYSLIAFLPLYQQAAHGYSATSSGLLLLPMLGASLVTTMYSGKLLTKTDNHRTILVGGGALFGGGLLLMLLVDQNTSPFLFTAYTIVFGLGLGVLFQVTVVTAQNSVDRVNMGVASSTVTFSRSIGGSFGVALFGAVFTGRLLDGLAKRLPADEYAELRGSAGKLDPDNMRALSAPVHRDYVVSVADATHNLFLWAAPFGVLAFLIAFFVRAGKPAE</sequence>
<dbReference type="PANTHER" id="PTHR23501:SF197">
    <property type="entry name" value="COMD"/>
    <property type="match status" value="1"/>
</dbReference>
<evidence type="ECO:0000256" key="2">
    <source>
        <dbReference type="ARBA" id="ARBA00007520"/>
    </source>
</evidence>
<dbReference type="GO" id="GO:0022857">
    <property type="term" value="F:transmembrane transporter activity"/>
    <property type="evidence" value="ECO:0007669"/>
    <property type="project" value="InterPro"/>
</dbReference>
<protein>
    <submittedName>
        <fullName evidence="10">MFS transporter</fullName>
    </submittedName>
</protein>
<keyword evidence="3" id="KW-0813">Transport</keyword>
<comment type="subcellular location">
    <subcellularLocation>
        <location evidence="1">Cell membrane</location>
        <topology evidence="1">Multi-pass membrane protein</topology>
    </subcellularLocation>
</comment>
<dbReference type="Proteomes" id="UP000319210">
    <property type="component" value="Unassembled WGS sequence"/>
</dbReference>
<dbReference type="SUPFAM" id="SSF103473">
    <property type="entry name" value="MFS general substrate transporter"/>
    <property type="match status" value="1"/>
</dbReference>
<feature type="transmembrane region" description="Helical" evidence="8">
    <location>
        <begin position="169"/>
        <end position="192"/>
    </location>
</feature>
<keyword evidence="11" id="KW-1185">Reference proteome</keyword>
<evidence type="ECO:0000256" key="6">
    <source>
        <dbReference type="ARBA" id="ARBA00022989"/>
    </source>
</evidence>
<keyword evidence="5 8" id="KW-0812">Transmembrane</keyword>
<dbReference type="FunFam" id="1.20.1720.10:FF:000004">
    <property type="entry name" value="EmrB/QacA family drug resistance transporter"/>
    <property type="match status" value="1"/>
</dbReference>